<dbReference type="VEuPathDB" id="FungiDB:CNC03290"/>
<dbReference type="RefSeq" id="XP_024512562.1">
    <property type="nucleotide sequence ID" value="XM_024656764.1"/>
</dbReference>
<dbReference type="AlphaFoldDB" id="Q5KKE4"/>
<sequence length="732" mass="79232">MDAKRLASHSSTMTLVNLSDNHDPQSGPATAGAKDNNDSSFFPSISRTSDMADYSIAPSPTSPSEVQAPTQNAPLVRASTSGSYHAKNALRRMTTHETGEFVEDQDGKAEDDGLHTHDEEHEHGHEEGDQEHLEQSHKTLRSEKGKEDNREQGKDEEAEIEGKKSGQKKTFELQDQTNLLPTKQVIFVFVGLTCALFCSLLDQTIVTTALPTLGQVFGRADISPWVGTAYLLTSTATQPVYGRLSDIFGRKFTLLGCLFIFLMGSLACALAQTMIQLIIFRAIQGLGGGGILTLAMIIISDVVSLKERGKYQGITGCVVALANSCGPIVGGAFTENASWRWCFYINLPLTSISMIIIVFLLPLRRVRGSMVAKIKKLDFYGSILTLAWAAPFLIALSWAGSQYAWDSAAVLVPLLVGLALLGLFIFVEAKVVSLPLVPMHIFKNASVSACFFTTFMNGLSFYATLYYLPQYFQIVRGASAIRSGVLTLPLMLVQTVTSFTSGIIQSKTGDYWWNLVVGYTIWTIGLGLISSITSTTSIAKLSGYQIIVGIGAGQTFQTSLVAIQAGVERKDMATATGLRNFLRQLGGTIALAACNSIVNNCVRRNLSGVLPGTAYKAILEDPTRATSLGLSASELSAVTDAYARGINEVFWFCAPCVGICIPITIFLIKKVTLNRSDDAVKKAEAKAWVESKKAKRAKKRKGSEETVVDSGASTMVSGEEKKRDGRRIGKEQ</sequence>
<name>Q5KKE4_CRYD1</name>
<feature type="transmembrane region" description="Helical" evidence="8">
    <location>
        <begin position="480"/>
        <end position="499"/>
    </location>
</feature>
<dbReference type="PaxDb" id="214684-Q5KKE4"/>
<evidence type="ECO:0000256" key="5">
    <source>
        <dbReference type="ARBA" id="ARBA00022989"/>
    </source>
</evidence>
<dbReference type="GO" id="GO:0055085">
    <property type="term" value="P:transmembrane transport"/>
    <property type="evidence" value="ECO:0000318"/>
    <property type="project" value="GO_Central"/>
</dbReference>
<dbReference type="OrthoDB" id="10021397at2759"/>
<dbReference type="FunFam" id="1.20.1720.10:FF:000013">
    <property type="entry name" value="Related to multidrug resistance proteins"/>
    <property type="match status" value="1"/>
</dbReference>
<evidence type="ECO:0000256" key="8">
    <source>
        <dbReference type="SAM" id="Phobius"/>
    </source>
</evidence>
<dbReference type="Gene3D" id="1.20.1250.20">
    <property type="entry name" value="MFS general substrate transporter like domains"/>
    <property type="match status" value="1"/>
</dbReference>
<dbReference type="PROSITE" id="PS50850">
    <property type="entry name" value="MFS"/>
    <property type="match status" value="1"/>
</dbReference>
<keyword evidence="6 8" id="KW-0472">Membrane</keyword>
<dbReference type="InterPro" id="IPR036259">
    <property type="entry name" value="MFS_trans_sf"/>
</dbReference>
<accession>Q5KKE4</accession>
<keyword evidence="3" id="KW-0813">Transport</keyword>
<dbReference type="InterPro" id="IPR020846">
    <property type="entry name" value="MFS_dom"/>
</dbReference>
<comment type="subcellular location">
    <subcellularLocation>
        <location evidence="1">Endomembrane system</location>
        <topology evidence="1">Multi-pass membrane protein</topology>
    </subcellularLocation>
</comment>
<dbReference type="InterPro" id="IPR011701">
    <property type="entry name" value="MFS"/>
</dbReference>
<protein>
    <submittedName>
        <fullName evidence="10">Tetracycline efflux protein, putative</fullName>
    </submittedName>
</protein>
<dbReference type="Gene3D" id="1.20.1720.10">
    <property type="entry name" value="Multidrug resistance protein D"/>
    <property type="match status" value="1"/>
</dbReference>
<keyword evidence="11" id="KW-1185">Reference proteome</keyword>
<dbReference type="PANTHER" id="PTHR23501">
    <property type="entry name" value="MAJOR FACILITATOR SUPERFAMILY"/>
    <property type="match status" value="1"/>
</dbReference>
<feature type="compositionally biased region" description="Polar residues" evidence="7">
    <location>
        <begin position="8"/>
        <end position="19"/>
    </location>
</feature>
<evidence type="ECO:0000256" key="2">
    <source>
        <dbReference type="ARBA" id="ARBA00008335"/>
    </source>
</evidence>
<feature type="transmembrane region" description="Helical" evidence="8">
    <location>
        <begin position="253"/>
        <end position="272"/>
    </location>
</feature>
<evidence type="ECO:0000256" key="7">
    <source>
        <dbReference type="SAM" id="MobiDB-lite"/>
    </source>
</evidence>
<feature type="compositionally biased region" description="Basic and acidic residues" evidence="7">
    <location>
        <begin position="718"/>
        <end position="732"/>
    </location>
</feature>
<feature type="transmembrane region" description="Helical" evidence="8">
    <location>
        <begin position="278"/>
        <end position="299"/>
    </location>
</feature>
<evidence type="ECO:0000313" key="10">
    <source>
        <dbReference type="EMBL" id="AAW42686.2"/>
    </source>
</evidence>
<organism evidence="10 11">
    <name type="scientific">Cryptococcus deneoformans (strain JEC21 / ATCC MYA-565)</name>
    <name type="common">Cryptococcus neoformans var. neoformans serotype D</name>
    <dbReference type="NCBI Taxonomy" id="214684"/>
    <lineage>
        <taxon>Eukaryota</taxon>
        <taxon>Fungi</taxon>
        <taxon>Dikarya</taxon>
        <taxon>Basidiomycota</taxon>
        <taxon>Agaricomycotina</taxon>
        <taxon>Tremellomycetes</taxon>
        <taxon>Tremellales</taxon>
        <taxon>Cryptococcaceae</taxon>
        <taxon>Cryptococcus</taxon>
        <taxon>Cryptococcus neoformans species complex</taxon>
    </lineage>
</organism>
<feature type="region of interest" description="Disordered" evidence="7">
    <location>
        <begin position="694"/>
        <end position="732"/>
    </location>
</feature>
<feature type="transmembrane region" description="Helical" evidence="8">
    <location>
        <begin position="311"/>
        <end position="333"/>
    </location>
</feature>
<feature type="region of interest" description="Disordered" evidence="7">
    <location>
        <begin position="1"/>
        <end position="82"/>
    </location>
</feature>
<proteinExistence type="inferred from homology"/>
<feature type="transmembrane region" description="Helical" evidence="8">
    <location>
        <begin position="447"/>
        <end position="468"/>
    </location>
</feature>
<dbReference type="HOGENOM" id="CLU_000960_22_0_1"/>
<evidence type="ECO:0000313" key="11">
    <source>
        <dbReference type="Proteomes" id="UP000002149"/>
    </source>
</evidence>
<feature type="transmembrane region" description="Helical" evidence="8">
    <location>
        <begin position="649"/>
        <end position="668"/>
    </location>
</feature>
<dbReference type="eggNOG" id="KOG0254">
    <property type="taxonomic scope" value="Eukaryota"/>
</dbReference>
<gene>
    <name evidence="10" type="ordered locus">CNC03290</name>
</gene>
<dbReference type="GO" id="GO:0005886">
    <property type="term" value="C:plasma membrane"/>
    <property type="evidence" value="ECO:0000318"/>
    <property type="project" value="GO_Central"/>
</dbReference>
<evidence type="ECO:0000256" key="6">
    <source>
        <dbReference type="ARBA" id="ARBA00023136"/>
    </source>
</evidence>
<feature type="transmembrane region" description="Helical" evidence="8">
    <location>
        <begin position="407"/>
        <end position="427"/>
    </location>
</feature>
<dbReference type="CDD" id="cd17502">
    <property type="entry name" value="MFS_Azr1_MDR_like"/>
    <property type="match status" value="1"/>
</dbReference>
<dbReference type="PRINTS" id="PR01036">
    <property type="entry name" value="TCRTETB"/>
</dbReference>
<dbReference type="GeneID" id="3256325"/>
<feature type="transmembrane region" description="Helical" evidence="8">
    <location>
        <begin position="511"/>
        <end position="532"/>
    </location>
</feature>
<dbReference type="GO" id="GO:0012505">
    <property type="term" value="C:endomembrane system"/>
    <property type="evidence" value="ECO:0007669"/>
    <property type="project" value="UniProtKB-SubCell"/>
</dbReference>
<dbReference type="Proteomes" id="UP000002149">
    <property type="component" value="Chromosome 3"/>
</dbReference>
<feature type="transmembrane region" description="Helical" evidence="8">
    <location>
        <begin position="185"/>
        <end position="210"/>
    </location>
</feature>
<dbReference type="Pfam" id="PF07690">
    <property type="entry name" value="MFS_1"/>
    <property type="match status" value="1"/>
</dbReference>
<dbReference type="KEGG" id="cne:CNC03290"/>
<comment type="similarity">
    <text evidence="2">Belongs to the major facilitator superfamily.</text>
</comment>
<feature type="transmembrane region" description="Helical" evidence="8">
    <location>
        <begin position="345"/>
        <end position="363"/>
    </location>
</feature>
<evidence type="ECO:0000256" key="4">
    <source>
        <dbReference type="ARBA" id="ARBA00022692"/>
    </source>
</evidence>
<feature type="transmembrane region" description="Helical" evidence="8">
    <location>
        <begin position="383"/>
        <end position="401"/>
    </location>
</feature>
<dbReference type="InParanoid" id="Q5KKE4"/>
<dbReference type="EMBL" id="AE017343">
    <property type="protein sequence ID" value="AAW42686.2"/>
    <property type="molecule type" value="Genomic_DNA"/>
</dbReference>
<dbReference type="GO" id="GO:0022857">
    <property type="term" value="F:transmembrane transporter activity"/>
    <property type="evidence" value="ECO:0000318"/>
    <property type="project" value="GO_Central"/>
</dbReference>
<dbReference type="SUPFAM" id="SSF103473">
    <property type="entry name" value="MFS general substrate transporter"/>
    <property type="match status" value="1"/>
</dbReference>
<keyword evidence="4 8" id="KW-0812">Transmembrane</keyword>
<feature type="compositionally biased region" description="Polar residues" evidence="7">
    <location>
        <begin position="58"/>
        <end position="82"/>
    </location>
</feature>
<evidence type="ECO:0000256" key="3">
    <source>
        <dbReference type="ARBA" id="ARBA00022448"/>
    </source>
</evidence>
<feature type="region of interest" description="Disordered" evidence="7">
    <location>
        <begin position="96"/>
        <end position="168"/>
    </location>
</feature>
<keyword evidence="5 8" id="KW-1133">Transmembrane helix</keyword>
<evidence type="ECO:0000259" key="9">
    <source>
        <dbReference type="PROSITE" id="PS50850"/>
    </source>
</evidence>
<feature type="compositionally biased region" description="Polar residues" evidence="7">
    <location>
        <begin position="38"/>
        <end position="49"/>
    </location>
</feature>
<feature type="domain" description="Major facilitator superfamily (MFS) profile" evidence="9">
    <location>
        <begin position="188"/>
        <end position="672"/>
    </location>
</feature>
<dbReference type="PANTHER" id="PTHR23501:SF189">
    <property type="entry name" value="DRUG TRANSPORTER, PUTATIVE (AFU_ORTHOLOGUE AFUA_4G03920)-RELATED"/>
    <property type="match status" value="1"/>
</dbReference>
<evidence type="ECO:0000256" key="1">
    <source>
        <dbReference type="ARBA" id="ARBA00004127"/>
    </source>
</evidence>
<reference evidence="10 11" key="1">
    <citation type="journal article" date="2005" name="Science">
        <title>The genome of the basidiomycetous yeast and human pathogen Cryptococcus neoformans.</title>
        <authorList>
            <person name="Loftus B.J."/>
            <person name="Fung E."/>
            <person name="Roncaglia P."/>
            <person name="Rowley D."/>
            <person name="Amedeo P."/>
            <person name="Bruno D."/>
            <person name="Vamathevan J."/>
            <person name="Miranda M."/>
            <person name="Anderson I.J."/>
            <person name="Fraser J.A."/>
            <person name="Allen J.E."/>
            <person name="Bosdet I.E."/>
            <person name="Brent M.R."/>
            <person name="Chiu R."/>
            <person name="Doering T.L."/>
            <person name="Donlin M.J."/>
            <person name="D'Souza C.A."/>
            <person name="Fox D.S."/>
            <person name="Grinberg V."/>
            <person name="Fu J."/>
            <person name="Fukushima M."/>
            <person name="Haas B.J."/>
            <person name="Huang J.C."/>
            <person name="Janbon G."/>
            <person name="Jones S.J."/>
            <person name="Koo H.L."/>
            <person name="Krzywinski M.I."/>
            <person name="Kwon-Chung J.K."/>
            <person name="Lengeler K.B."/>
            <person name="Maiti R."/>
            <person name="Marra M.A."/>
            <person name="Marra R.E."/>
            <person name="Mathewson C.A."/>
            <person name="Mitchell T.G."/>
            <person name="Pertea M."/>
            <person name="Riggs F.R."/>
            <person name="Salzberg S.L."/>
            <person name="Schein J.E."/>
            <person name="Shvartsbeyn A."/>
            <person name="Shin H."/>
            <person name="Shumway M."/>
            <person name="Specht C.A."/>
            <person name="Suh B.B."/>
            <person name="Tenney A."/>
            <person name="Utterback T.R."/>
            <person name="Wickes B.L."/>
            <person name="Wortman J.R."/>
            <person name="Wye N.H."/>
            <person name="Kronstad J.W."/>
            <person name="Lodge J.K."/>
            <person name="Heitman J."/>
            <person name="Davis R.W."/>
            <person name="Fraser C.M."/>
            <person name="Hyman R.W."/>
        </authorList>
    </citation>
    <scope>NUCLEOTIDE SEQUENCE [LARGE SCALE GENOMIC DNA]</scope>
    <source>
        <strain evidence="11">JEC21 / ATCC MYA-565</strain>
    </source>
</reference>